<evidence type="ECO:0000313" key="1">
    <source>
        <dbReference type="EMBL" id="KAH6891193.1"/>
    </source>
</evidence>
<dbReference type="OrthoDB" id="376826at2759"/>
<dbReference type="Proteomes" id="UP000777438">
    <property type="component" value="Unassembled WGS sequence"/>
</dbReference>
<gene>
    <name evidence="1" type="ORF">B0T10DRAFT_458592</name>
</gene>
<dbReference type="AlphaFoldDB" id="A0A9P8W911"/>
<proteinExistence type="predicted"/>
<keyword evidence="2" id="KW-1185">Reference proteome</keyword>
<dbReference type="EMBL" id="JAGPYM010000008">
    <property type="protein sequence ID" value="KAH6891193.1"/>
    <property type="molecule type" value="Genomic_DNA"/>
</dbReference>
<name>A0A9P8W911_9HYPO</name>
<organism evidence="1 2">
    <name type="scientific">Thelonectria olida</name>
    <dbReference type="NCBI Taxonomy" id="1576542"/>
    <lineage>
        <taxon>Eukaryota</taxon>
        <taxon>Fungi</taxon>
        <taxon>Dikarya</taxon>
        <taxon>Ascomycota</taxon>
        <taxon>Pezizomycotina</taxon>
        <taxon>Sordariomycetes</taxon>
        <taxon>Hypocreomycetidae</taxon>
        <taxon>Hypocreales</taxon>
        <taxon>Nectriaceae</taxon>
        <taxon>Thelonectria</taxon>
    </lineage>
</organism>
<comment type="caution">
    <text evidence="1">The sequence shown here is derived from an EMBL/GenBank/DDBJ whole genome shotgun (WGS) entry which is preliminary data.</text>
</comment>
<accession>A0A9P8W911</accession>
<protein>
    <submittedName>
        <fullName evidence="1">Uncharacterized protein</fullName>
    </submittedName>
</protein>
<evidence type="ECO:0000313" key="2">
    <source>
        <dbReference type="Proteomes" id="UP000777438"/>
    </source>
</evidence>
<sequence>MGSPQVNGDLPNSTHSSLFLQHLLNYPVISDGVDTFKSNEYGQRSIKLGDAAYQTFAAPVLPWFAKPYQYVSPYVQKADSLGDKTLERIDERFPIVKKPTNDLYNETKGLILFPYNKGLEGKDHVFDVYNSEYKKNEQAGIVAHGKAAVTTVLVVSNETLTWLSGFLHAKKQESSQAINDKINQ</sequence>
<reference evidence="1 2" key="1">
    <citation type="journal article" date="2021" name="Nat. Commun.">
        <title>Genetic determinants of endophytism in the Arabidopsis root mycobiome.</title>
        <authorList>
            <person name="Mesny F."/>
            <person name="Miyauchi S."/>
            <person name="Thiergart T."/>
            <person name="Pickel B."/>
            <person name="Atanasova L."/>
            <person name="Karlsson M."/>
            <person name="Huettel B."/>
            <person name="Barry K.W."/>
            <person name="Haridas S."/>
            <person name="Chen C."/>
            <person name="Bauer D."/>
            <person name="Andreopoulos W."/>
            <person name="Pangilinan J."/>
            <person name="LaButti K."/>
            <person name="Riley R."/>
            <person name="Lipzen A."/>
            <person name="Clum A."/>
            <person name="Drula E."/>
            <person name="Henrissat B."/>
            <person name="Kohler A."/>
            <person name="Grigoriev I.V."/>
            <person name="Martin F.M."/>
            <person name="Hacquard S."/>
        </authorList>
    </citation>
    <scope>NUCLEOTIDE SEQUENCE [LARGE SCALE GENOMIC DNA]</scope>
    <source>
        <strain evidence="1 2">MPI-CAGE-CH-0241</strain>
    </source>
</reference>